<name>A0A6J1PG91_9HYME</name>
<gene>
    <name evidence="12" type="primary">LOC112452447</name>
</gene>
<keyword evidence="11" id="KW-1185">Reference proteome</keyword>
<keyword evidence="5 10" id="KW-0552">Olfaction</keyword>
<comment type="subcellular location">
    <subcellularLocation>
        <location evidence="1 10">Cell membrane</location>
        <topology evidence="1 10">Multi-pass membrane protein</topology>
    </subcellularLocation>
</comment>
<evidence type="ECO:0000256" key="7">
    <source>
        <dbReference type="ARBA" id="ARBA00023136"/>
    </source>
</evidence>
<feature type="transmembrane region" description="Helical" evidence="10">
    <location>
        <begin position="122"/>
        <end position="147"/>
    </location>
</feature>
<evidence type="ECO:0000313" key="11">
    <source>
        <dbReference type="Proteomes" id="UP000504618"/>
    </source>
</evidence>
<proteinExistence type="inferred from homology"/>
<feature type="transmembrane region" description="Helical" evidence="10">
    <location>
        <begin position="259"/>
        <end position="284"/>
    </location>
</feature>
<organism evidence="11 12">
    <name type="scientific">Temnothorax curvispinosus</name>
    <dbReference type="NCBI Taxonomy" id="300111"/>
    <lineage>
        <taxon>Eukaryota</taxon>
        <taxon>Metazoa</taxon>
        <taxon>Ecdysozoa</taxon>
        <taxon>Arthropoda</taxon>
        <taxon>Hexapoda</taxon>
        <taxon>Insecta</taxon>
        <taxon>Pterygota</taxon>
        <taxon>Neoptera</taxon>
        <taxon>Endopterygota</taxon>
        <taxon>Hymenoptera</taxon>
        <taxon>Apocrita</taxon>
        <taxon>Aculeata</taxon>
        <taxon>Formicoidea</taxon>
        <taxon>Formicidae</taxon>
        <taxon>Myrmicinae</taxon>
        <taxon>Temnothorax</taxon>
    </lineage>
</organism>
<evidence type="ECO:0000256" key="10">
    <source>
        <dbReference type="RuleBase" id="RU351113"/>
    </source>
</evidence>
<dbReference type="GeneID" id="112452447"/>
<evidence type="ECO:0000256" key="6">
    <source>
        <dbReference type="ARBA" id="ARBA00022989"/>
    </source>
</evidence>
<dbReference type="RefSeq" id="XP_024868421.1">
    <property type="nucleotide sequence ID" value="XM_025012653.1"/>
</dbReference>
<dbReference type="GO" id="GO:0005886">
    <property type="term" value="C:plasma membrane"/>
    <property type="evidence" value="ECO:0007669"/>
    <property type="project" value="UniProtKB-SubCell"/>
</dbReference>
<dbReference type="Pfam" id="PF02949">
    <property type="entry name" value="7tm_6"/>
    <property type="match status" value="1"/>
</dbReference>
<keyword evidence="6 10" id="KW-1133">Transmembrane helix</keyword>
<accession>A0A6J1PG91</accession>
<evidence type="ECO:0000256" key="3">
    <source>
        <dbReference type="ARBA" id="ARBA00022606"/>
    </source>
</evidence>
<keyword evidence="7 10" id="KW-0472">Membrane</keyword>
<comment type="caution">
    <text evidence="10">Lacks conserved residue(s) required for the propagation of feature annotation.</text>
</comment>
<evidence type="ECO:0000256" key="5">
    <source>
        <dbReference type="ARBA" id="ARBA00022725"/>
    </source>
</evidence>
<evidence type="ECO:0000313" key="12">
    <source>
        <dbReference type="RefSeq" id="XP_024868421.1"/>
    </source>
</evidence>
<keyword evidence="4 10" id="KW-0812">Transmembrane</keyword>
<feature type="transmembrane region" description="Helical" evidence="10">
    <location>
        <begin position="34"/>
        <end position="55"/>
    </location>
</feature>
<dbReference type="OrthoDB" id="7552805at2759"/>
<dbReference type="Proteomes" id="UP000504618">
    <property type="component" value="Unplaced"/>
</dbReference>
<dbReference type="GO" id="GO:0004984">
    <property type="term" value="F:olfactory receptor activity"/>
    <property type="evidence" value="ECO:0007669"/>
    <property type="project" value="InterPro"/>
</dbReference>
<keyword evidence="2" id="KW-1003">Cell membrane</keyword>
<keyword evidence="3 10" id="KW-0716">Sensory transduction</keyword>
<feature type="transmembrane region" description="Helical" evidence="10">
    <location>
        <begin position="61"/>
        <end position="84"/>
    </location>
</feature>
<dbReference type="InterPro" id="IPR004117">
    <property type="entry name" value="7tm6_olfct_rcpt"/>
</dbReference>
<sequence>MISIKTQHFRFNRILLLSIGLWPYERTRLVQFQITLFFGVVISSVIYQFAPLVFIKCTPGLVIDVLSIALFSGTFAISYQVFWIKVHAMKSLMDELQHICNDLKDKNEIAIITKYGNIAKRLTAIITLFHVGNISTISLLTVSLYLLDAVLLVEKSELRRIFQRAIPKFFIGREKYTYSVFLYYLGTACIGGTVLLGTGMMIVTYSKHACGIFRIASYRIEKAMMVNMENISLENEIIIRKEIILAVDIHRKAVQFTTLLFSTFNGLIFFLIIINVICLSFNLYRISETMSREGDIGQCCIHFIITVAIFVYLFLANYVGQELTDYNNHVFFTAYNVRWYVTPLHVQRLILFLLQNGSKTFRVSLGGLLSLSIELFATLTKTSLSYFTVVYSMQQ</sequence>
<reference evidence="12" key="1">
    <citation type="submission" date="2025-08" db="UniProtKB">
        <authorList>
            <consortium name="RefSeq"/>
        </authorList>
    </citation>
    <scope>IDENTIFICATION</scope>
    <source>
        <tissue evidence="12">Whole body</tissue>
    </source>
</reference>
<evidence type="ECO:0000256" key="2">
    <source>
        <dbReference type="ARBA" id="ARBA00022475"/>
    </source>
</evidence>
<evidence type="ECO:0000256" key="1">
    <source>
        <dbReference type="ARBA" id="ARBA00004651"/>
    </source>
</evidence>
<evidence type="ECO:0000256" key="4">
    <source>
        <dbReference type="ARBA" id="ARBA00022692"/>
    </source>
</evidence>
<dbReference type="PANTHER" id="PTHR21137">
    <property type="entry name" value="ODORANT RECEPTOR"/>
    <property type="match status" value="1"/>
</dbReference>
<dbReference type="GO" id="GO:0005549">
    <property type="term" value="F:odorant binding"/>
    <property type="evidence" value="ECO:0007669"/>
    <property type="project" value="InterPro"/>
</dbReference>
<feature type="transmembrane region" description="Helical" evidence="10">
    <location>
        <begin position="296"/>
        <end position="315"/>
    </location>
</feature>
<comment type="similarity">
    <text evidence="10">Belongs to the insect chemoreceptor superfamily. Heteromeric odorant receptor channel (TC 1.A.69) family.</text>
</comment>
<evidence type="ECO:0000256" key="8">
    <source>
        <dbReference type="ARBA" id="ARBA00023170"/>
    </source>
</evidence>
<dbReference type="GO" id="GO:0007165">
    <property type="term" value="P:signal transduction"/>
    <property type="evidence" value="ECO:0007669"/>
    <property type="project" value="UniProtKB-KW"/>
</dbReference>
<dbReference type="AlphaFoldDB" id="A0A6J1PG91"/>
<feature type="transmembrane region" description="Helical" evidence="10">
    <location>
        <begin position="181"/>
        <end position="205"/>
    </location>
</feature>
<keyword evidence="8 10" id="KW-0675">Receptor</keyword>
<evidence type="ECO:0000256" key="9">
    <source>
        <dbReference type="ARBA" id="ARBA00023224"/>
    </source>
</evidence>
<dbReference type="PANTHER" id="PTHR21137:SF35">
    <property type="entry name" value="ODORANT RECEPTOR 19A-RELATED"/>
    <property type="match status" value="1"/>
</dbReference>
<protein>
    <recommendedName>
        <fullName evidence="10">Odorant receptor</fullName>
    </recommendedName>
</protein>
<keyword evidence="9 10" id="KW-0807">Transducer</keyword>